<keyword evidence="2" id="KW-0812">Transmembrane</keyword>
<feature type="region of interest" description="Disordered" evidence="1">
    <location>
        <begin position="1"/>
        <end position="24"/>
    </location>
</feature>
<name>A0ABT7SGW1_9CELL</name>
<protein>
    <submittedName>
        <fullName evidence="4">LytR C-terminal domain-containing protein</fullName>
    </submittedName>
</protein>
<comment type="caution">
    <text evidence="4">The sequence shown here is derived from an EMBL/GenBank/DDBJ whole genome shotgun (WGS) entry which is preliminary data.</text>
</comment>
<reference evidence="4 5" key="1">
    <citation type="submission" date="2023-06" db="EMBL/GenBank/DDBJ databases">
        <title>Cellulomonas sp. MW4 Whole genome sequence.</title>
        <authorList>
            <person name="Park S."/>
        </authorList>
    </citation>
    <scope>NUCLEOTIDE SEQUENCE [LARGE SCALE GENOMIC DNA]</scope>
    <source>
        <strain evidence="4 5">MW4</strain>
    </source>
</reference>
<feature type="compositionally biased region" description="Polar residues" evidence="1">
    <location>
        <begin position="77"/>
        <end position="86"/>
    </location>
</feature>
<feature type="domain" description="LytR/CpsA/Psr regulator C-terminal" evidence="3">
    <location>
        <begin position="113"/>
        <end position="198"/>
    </location>
</feature>
<evidence type="ECO:0000256" key="1">
    <source>
        <dbReference type="SAM" id="MobiDB-lite"/>
    </source>
</evidence>
<evidence type="ECO:0000259" key="3">
    <source>
        <dbReference type="Pfam" id="PF13399"/>
    </source>
</evidence>
<keyword evidence="2" id="KW-1133">Transmembrane helix</keyword>
<keyword evidence="2" id="KW-0472">Membrane</keyword>
<gene>
    <name evidence="4" type="ORF">QRT04_10870</name>
</gene>
<feature type="region of interest" description="Disordered" evidence="1">
    <location>
        <begin position="63"/>
        <end position="109"/>
    </location>
</feature>
<dbReference type="InterPro" id="IPR027381">
    <property type="entry name" value="LytR/CpsA/Psr_C"/>
</dbReference>
<dbReference type="Pfam" id="PF13399">
    <property type="entry name" value="LytR_C"/>
    <property type="match status" value="1"/>
</dbReference>
<accession>A0ABT7SGW1</accession>
<feature type="transmembrane region" description="Helical" evidence="2">
    <location>
        <begin position="36"/>
        <end position="57"/>
    </location>
</feature>
<dbReference type="Gene3D" id="3.30.70.2390">
    <property type="match status" value="1"/>
</dbReference>
<dbReference type="EMBL" id="JAUCGQ010000001">
    <property type="protein sequence ID" value="MDM7855432.1"/>
    <property type="molecule type" value="Genomic_DNA"/>
</dbReference>
<organism evidence="4 5">
    <name type="scientific">Cellulomonas alba</name>
    <dbReference type="NCBI Taxonomy" id="3053467"/>
    <lineage>
        <taxon>Bacteria</taxon>
        <taxon>Bacillati</taxon>
        <taxon>Actinomycetota</taxon>
        <taxon>Actinomycetes</taxon>
        <taxon>Micrococcales</taxon>
        <taxon>Cellulomonadaceae</taxon>
        <taxon>Cellulomonas</taxon>
    </lineage>
</organism>
<feature type="compositionally biased region" description="Gly residues" evidence="1">
    <location>
        <begin position="63"/>
        <end position="72"/>
    </location>
</feature>
<feature type="compositionally biased region" description="Low complexity" evidence="1">
    <location>
        <begin position="93"/>
        <end position="108"/>
    </location>
</feature>
<sequence>MSRADYPYPDDEFDAAAGGDVPRGVHREPRTGWSRWWPFVLVIVLAPLLAFALVTLYTHQGGGDTSDDGGQGVEDTPTGTATSTAKASEPAGTKTQSAPPQTTTPAATVNLDAPVSILNGAKIQGLAGRQATKLKDAGFTKVTTGNSTGTLPASSTVYYATEDLQPTAQKVADTLGIDAVEQDAGKAGSSITVVLTSDPGA</sequence>
<dbReference type="RefSeq" id="WP_289455251.1">
    <property type="nucleotide sequence ID" value="NZ_JAUCGQ010000001.1"/>
</dbReference>
<evidence type="ECO:0000256" key="2">
    <source>
        <dbReference type="SAM" id="Phobius"/>
    </source>
</evidence>
<evidence type="ECO:0000313" key="5">
    <source>
        <dbReference type="Proteomes" id="UP001529338"/>
    </source>
</evidence>
<proteinExistence type="predicted"/>
<evidence type="ECO:0000313" key="4">
    <source>
        <dbReference type="EMBL" id="MDM7855432.1"/>
    </source>
</evidence>
<keyword evidence="5" id="KW-1185">Reference proteome</keyword>
<dbReference type="Proteomes" id="UP001529338">
    <property type="component" value="Unassembled WGS sequence"/>
</dbReference>